<keyword evidence="7 9" id="KW-0472">Membrane</keyword>
<dbReference type="GO" id="GO:0022857">
    <property type="term" value="F:transmembrane transporter activity"/>
    <property type="evidence" value="ECO:0007669"/>
    <property type="project" value="InterPro"/>
</dbReference>
<feature type="transmembrane region" description="Helical" evidence="9">
    <location>
        <begin position="227"/>
        <end position="252"/>
    </location>
</feature>
<evidence type="ECO:0000256" key="6">
    <source>
        <dbReference type="ARBA" id="ARBA00022989"/>
    </source>
</evidence>
<feature type="transmembrane region" description="Helical" evidence="9">
    <location>
        <begin position="259"/>
        <end position="279"/>
    </location>
</feature>
<evidence type="ECO:0000256" key="1">
    <source>
        <dbReference type="ARBA" id="ARBA00004651"/>
    </source>
</evidence>
<dbReference type="RefSeq" id="WP_199263608.1">
    <property type="nucleotide sequence ID" value="NZ_CP054140.1"/>
</dbReference>
<evidence type="ECO:0000256" key="2">
    <source>
        <dbReference type="ARBA" id="ARBA00022448"/>
    </source>
</evidence>
<evidence type="ECO:0000256" key="8">
    <source>
        <dbReference type="ARBA" id="ARBA00037998"/>
    </source>
</evidence>
<evidence type="ECO:0000256" key="5">
    <source>
        <dbReference type="ARBA" id="ARBA00022970"/>
    </source>
</evidence>
<keyword evidence="2" id="KW-0813">Transport</keyword>
<dbReference type="Pfam" id="PF02653">
    <property type="entry name" value="BPD_transp_2"/>
    <property type="match status" value="1"/>
</dbReference>
<dbReference type="PANTHER" id="PTHR11795:SF450">
    <property type="entry name" value="ABC TRANSPORTER PERMEASE PROTEIN"/>
    <property type="match status" value="1"/>
</dbReference>
<dbReference type="GO" id="GO:0006865">
    <property type="term" value="P:amino acid transport"/>
    <property type="evidence" value="ECO:0007669"/>
    <property type="project" value="UniProtKB-KW"/>
</dbReference>
<evidence type="ECO:0000313" key="11">
    <source>
        <dbReference type="Proteomes" id="UP000596092"/>
    </source>
</evidence>
<evidence type="ECO:0000256" key="3">
    <source>
        <dbReference type="ARBA" id="ARBA00022475"/>
    </source>
</evidence>
<dbReference type="InterPro" id="IPR001851">
    <property type="entry name" value="ABC_transp_permease"/>
</dbReference>
<keyword evidence="6 9" id="KW-1133">Transmembrane helix</keyword>
<evidence type="ECO:0000256" key="7">
    <source>
        <dbReference type="ARBA" id="ARBA00023136"/>
    </source>
</evidence>
<dbReference type="CDD" id="cd06582">
    <property type="entry name" value="TM_PBP1_LivH_like"/>
    <property type="match status" value="1"/>
</dbReference>
<keyword evidence="11" id="KW-1185">Reference proteome</keyword>
<comment type="similarity">
    <text evidence="8">Belongs to the binding-protein-dependent transport system permease family. LivHM subfamily.</text>
</comment>
<dbReference type="EMBL" id="CP054140">
    <property type="protein sequence ID" value="QQG64777.1"/>
    <property type="molecule type" value="Genomic_DNA"/>
</dbReference>
<sequence length="296" mass="31433">MTLELFFQYLFAGITYGSLYAIVAIGFNIIYNTTGIINFAQGEFVMLGGMLSISLLQFMPLGAAIAAAVLITMLIGAAIEMLFIRWLVNPSVLRLVIITIGISILLRESALHIWGESIRSLPYFYGNEITTFSLGGVNISPQVLWVIAACAVMMVGLNVFFKSTSIGREMRACAANRTAALLCGINSRNMVTLSFMLSAGIGALAGCVMSPITYTQYDSGASLAIKGFTVAILGGLGNSMAAVAAGLLLGVIEAFSVTVVPLAFQDAITITILLIILFVKPHGIFGSSEAARLKDF</sequence>
<gene>
    <name evidence="10" type="ORF">HP555_02300</name>
</gene>
<reference evidence="10 11" key="1">
    <citation type="submission" date="2020-05" db="EMBL/GenBank/DDBJ databases">
        <title>Complete genome of Desulfobulbus oligotrophicus.</title>
        <authorList>
            <person name="Podar M."/>
        </authorList>
    </citation>
    <scope>NUCLEOTIDE SEQUENCE [LARGE SCALE GENOMIC DNA]</scope>
    <source>
        <strain evidence="10 11">Prop6</strain>
    </source>
</reference>
<keyword evidence="4 9" id="KW-0812">Transmembrane</keyword>
<feature type="transmembrane region" description="Helical" evidence="9">
    <location>
        <begin position="195"/>
        <end position="215"/>
    </location>
</feature>
<accession>A0A7T6APQ0</accession>
<dbReference type="AlphaFoldDB" id="A0A7T6APQ0"/>
<feature type="transmembrane region" description="Helical" evidence="9">
    <location>
        <begin position="42"/>
        <end position="59"/>
    </location>
</feature>
<feature type="transmembrane region" description="Helical" evidence="9">
    <location>
        <begin position="6"/>
        <end position="30"/>
    </location>
</feature>
<name>A0A7T6APQ0_9BACT</name>
<proteinExistence type="inferred from homology"/>
<dbReference type="InterPro" id="IPR052157">
    <property type="entry name" value="BCAA_transport_permease"/>
</dbReference>
<feature type="transmembrane region" description="Helical" evidence="9">
    <location>
        <begin position="65"/>
        <end position="88"/>
    </location>
</feature>
<feature type="transmembrane region" description="Helical" evidence="9">
    <location>
        <begin position="95"/>
        <end position="115"/>
    </location>
</feature>
<dbReference type="PANTHER" id="PTHR11795">
    <property type="entry name" value="BRANCHED-CHAIN AMINO ACID TRANSPORT SYSTEM PERMEASE PROTEIN LIVH"/>
    <property type="match status" value="1"/>
</dbReference>
<organism evidence="10 11">
    <name type="scientific">Desulfobulbus oligotrophicus</name>
    <dbReference type="NCBI Taxonomy" id="1909699"/>
    <lineage>
        <taxon>Bacteria</taxon>
        <taxon>Pseudomonadati</taxon>
        <taxon>Thermodesulfobacteriota</taxon>
        <taxon>Desulfobulbia</taxon>
        <taxon>Desulfobulbales</taxon>
        <taxon>Desulfobulbaceae</taxon>
        <taxon>Desulfobulbus</taxon>
    </lineage>
</organism>
<comment type="subcellular location">
    <subcellularLocation>
        <location evidence="1">Cell membrane</location>
        <topology evidence="1">Multi-pass membrane protein</topology>
    </subcellularLocation>
</comment>
<dbReference type="Proteomes" id="UP000596092">
    <property type="component" value="Chromosome"/>
</dbReference>
<evidence type="ECO:0000313" key="10">
    <source>
        <dbReference type="EMBL" id="QQG64777.1"/>
    </source>
</evidence>
<evidence type="ECO:0000256" key="9">
    <source>
        <dbReference type="SAM" id="Phobius"/>
    </source>
</evidence>
<evidence type="ECO:0000256" key="4">
    <source>
        <dbReference type="ARBA" id="ARBA00022692"/>
    </source>
</evidence>
<keyword evidence="3" id="KW-1003">Cell membrane</keyword>
<keyword evidence="5" id="KW-0029">Amino-acid transport</keyword>
<dbReference type="KEGG" id="dog:HP555_02300"/>
<dbReference type="GO" id="GO:0005886">
    <property type="term" value="C:plasma membrane"/>
    <property type="evidence" value="ECO:0007669"/>
    <property type="project" value="UniProtKB-SubCell"/>
</dbReference>
<feature type="transmembrane region" description="Helical" evidence="9">
    <location>
        <begin position="143"/>
        <end position="161"/>
    </location>
</feature>
<protein>
    <submittedName>
        <fullName evidence="10">Branched-chain amino acid ABC transporter permease</fullName>
    </submittedName>
</protein>